<protein>
    <recommendedName>
        <fullName evidence="3">Restriction endonuclease</fullName>
    </recommendedName>
</protein>
<evidence type="ECO:0008006" key="3">
    <source>
        <dbReference type="Google" id="ProtNLM"/>
    </source>
</evidence>
<accession>A0A1I4VTQ5</accession>
<evidence type="ECO:0000313" key="2">
    <source>
        <dbReference type="Proteomes" id="UP000199611"/>
    </source>
</evidence>
<name>A0A1I4VTQ5_9BACT</name>
<sequence length="291" mass="34221">MNAYEYIISKQIEWAKNKGIKIIEKRNGNTWTAYTEKLEDNFFLRSISEETKAELEKGDGNELSTKNGKPKIQALYSSSALAINVFDFLRKTRRADIVMNIIANLFDSKTTNTDRLLHGDICFEMKAPIKGIRGKSPNIDVVIVPYVDTICEVIAIENKFAEPYRGKKAVHFSKQYFQEQFIWKKIPHVRRLADFLNNEEKSFNYLDAAQLIKHILGLTSKPENFWLLYLWYDVPGEEGYRHREEIECFKEVVEKDGVKFHHITYQELITKLSSYRDQFPEYIEYITTRYL</sequence>
<proteinExistence type="predicted"/>
<reference evidence="1 2" key="1">
    <citation type="submission" date="2016-10" db="EMBL/GenBank/DDBJ databases">
        <authorList>
            <person name="de Groot N.N."/>
        </authorList>
    </citation>
    <scope>NUCLEOTIDE SEQUENCE [LARGE SCALE GENOMIC DNA]</scope>
    <source>
        <strain evidence="1 2">DSM 9990</strain>
    </source>
</reference>
<dbReference type="OrthoDB" id="1026313at2"/>
<dbReference type="Proteomes" id="UP000199611">
    <property type="component" value="Unassembled WGS sequence"/>
</dbReference>
<dbReference type="InterPro" id="IPR054333">
    <property type="entry name" value="REase-ARP-assoc"/>
</dbReference>
<gene>
    <name evidence="1" type="ORF">SAMN05660836_02465</name>
</gene>
<dbReference type="Pfam" id="PF22558">
    <property type="entry name" value="REase-ARP"/>
    <property type="match status" value="1"/>
</dbReference>
<evidence type="ECO:0000313" key="1">
    <source>
        <dbReference type="EMBL" id="SFN04570.1"/>
    </source>
</evidence>
<keyword evidence="2" id="KW-1185">Reference proteome</keyword>
<dbReference type="EMBL" id="FOUU01000011">
    <property type="protein sequence ID" value="SFN04570.1"/>
    <property type="molecule type" value="Genomic_DNA"/>
</dbReference>
<dbReference type="STRING" id="39841.SAMN05660836_02465"/>
<dbReference type="AlphaFoldDB" id="A0A1I4VTQ5"/>
<dbReference type="RefSeq" id="WP_093396181.1">
    <property type="nucleotide sequence ID" value="NZ_FOUU01000011.1"/>
</dbReference>
<organism evidence="1 2">
    <name type="scientific">Thermodesulforhabdus norvegica</name>
    <dbReference type="NCBI Taxonomy" id="39841"/>
    <lineage>
        <taxon>Bacteria</taxon>
        <taxon>Pseudomonadati</taxon>
        <taxon>Thermodesulfobacteriota</taxon>
        <taxon>Syntrophobacteria</taxon>
        <taxon>Syntrophobacterales</taxon>
        <taxon>Thermodesulforhabdaceae</taxon>
        <taxon>Thermodesulforhabdus</taxon>
    </lineage>
</organism>